<gene>
    <name evidence="1" type="ORF">G3I44_14010</name>
</gene>
<dbReference type="GeneID" id="44080537"/>
<dbReference type="Proteomes" id="UP000465846">
    <property type="component" value="Chromosome"/>
</dbReference>
<name>A0A6C0UIN8_9EURY</name>
<protein>
    <submittedName>
        <fullName evidence="1">Uncharacterized protein</fullName>
    </submittedName>
</protein>
<organism evidence="1 2">
    <name type="scientific">Halogeometricum borinquense</name>
    <dbReference type="NCBI Taxonomy" id="60847"/>
    <lineage>
        <taxon>Archaea</taxon>
        <taxon>Methanobacteriati</taxon>
        <taxon>Methanobacteriota</taxon>
        <taxon>Stenosarchaea group</taxon>
        <taxon>Halobacteria</taxon>
        <taxon>Halobacteriales</taxon>
        <taxon>Haloferacaceae</taxon>
        <taxon>Halogeometricum</taxon>
    </lineage>
</organism>
<dbReference type="EMBL" id="CP048739">
    <property type="protein sequence ID" value="QIB75305.1"/>
    <property type="molecule type" value="Genomic_DNA"/>
</dbReference>
<evidence type="ECO:0000313" key="2">
    <source>
        <dbReference type="Proteomes" id="UP000465846"/>
    </source>
</evidence>
<sequence>MYLKNGISTEPIVPNTNNLHADTVVKARYAHADSWVETAFTDADHQHVAGWITLWPPGPDVGYYEYPEEPSEETGEVEGVGITVDEAEEFVESFIEDQGDRDYTIGD</sequence>
<reference evidence="1 2" key="1">
    <citation type="submission" date="2020-02" db="EMBL/GenBank/DDBJ databases">
        <title>Whole genome sequence of Halogeometricum borinquense strain wsp4.</title>
        <authorList>
            <person name="Verma D.K."/>
            <person name="Gopal K."/>
            <person name="Prasad E.S."/>
        </authorList>
    </citation>
    <scope>NUCLEOTIDE SEQUENCE [LARGE SCALE GENOMIC DNA]</scope>
    <source>
        <strain evidence="2">wsp4</strain>
    </source>
</reference>
<evidence type="ECO:0000313" key="1">
    <source>
        <dbReference type="EMBL" id="QIB75305.1"/>
    </source>
</evidence>
<proteinExistence type="predicted"/>
<dbReference type="AlphaFoldDB" id="A0A6C0UIN8"/>
<dbReference type="RefSeq" id="WP_163487085.1">
    <property type="nucleotide sequence ID" value="NZ_CP048739.1"/>
</dbReference>
<accession>A0A6C0UIN8</accession>